<dbReference type="OrthoDB" id="6266852at2759"/>
<reference evidence="4" key="1">
    <citation type="submission" date="2017-02" db="UniProtKB">
        <authorList>
            <consortium name="WormBaseParasite"/>
        </authorList>
    </citation>
    <scope>IDENTIFICATION</scope>
</reference>
<gene>
    <name evidence="2" type="ORF">HNAJ_LOCUS2203</name>
</gene>
<accession>A0A0R3T566</accession>
<evidence type="ECO:0000313" key="4">
    <source>
        <dbReference type="WBParaSite" id="HNAJ_0000220401-mRNA-1"/>
    </source>
</evidence>
<evidence type="ECO:0000313" key="3">
    <source>
        <dbReference type="Proteomes" id="UP000278807"/>
    </source>
</evidence>
<dbReference type="Proteomes" id="UP000278807">
    <property type="component" value="Unassembled WGS sequence"/>
</dbReference>
<evidence type="ECO:0000256" key="1">
    <source>
        <dbReference type="SAM" id="MobiDB-lite"/>
    </source>
</evidence>
<protein>
    <submittedName>
        <fullName evidence="4">NAC domain-containing protein</fullName>
    </submittedName>
</protein>
<reference evidence="2 3" key="2">
    <citation type="submission" date="2018-11" db="EMBL/GenBank/DDBJ databases">
        <authorList>
            <consortium name="Pathogen Informatics"/>
        </authorList>
    </citation>
    <scope>NUCLEOTIDE SEQUENCE [LARGE SCALE GENOMIC DNA]</scope>
</reference>
<feature type="compositionally biased region" description="Basic and acidic residues" evidence="1">
    <location>
        <begin position="130"/>
        <end position="147"/>
    </location>
</feature>
<dbReference type="WBParaSite" id="HNAJ_0000220401-mRNA-1">
    <property type="protein sequence ID" value="HNAJ_0000220401-mRNA-1"/>
    <property type="gene ID" value="HNAJ_0000220401"/>
</dbReference>
<dbReference type="EMBL" id="UZAE01001026">
    <property type="protein sequence ID" value="VDN98062.1"/>
    <property type="molecule type" value="Genomic_DNA"/>
</dbReference>
<dbReference type="AlphaFoldDB" id="A0A0R3T566"/>
<evidence type="ECO:0000313" key="2">
    <source>
        <dbReference type="EMBL" id="VDN98062.1"/>
    </source>
</evidence>
<sequence>MNESVGPQVSPFFGVKEIGHTPLYGCPPNMYQQYVFGESHFEIPQFYSDEEVIRYMVPNSPDNRFLILYPYNGNIHLNRTSDRCFDSDTKSVQIQTDIQATDFADSPEAPTEVIKNQHPGFILLSVKHEKVGEDPQPTRKSSSDHKGSGVPMRKISRKRTRKMTPISHNSGTLLVNGFGFISPEEASRLTSNMTKQSSSFSRFRVTRIADVSSWWIPNNSSMNISVHDLKTPSLPDFVTKQYQKLKSDVSYNSHKPTE</sequence>
<organism evidence="4">
    <name type="scientific">Rodentolepis nana</name>
    <name type="common">Dwarf tapeworm</name>
    <name type="synonym">Hymenolepis nana</name>
    <dbReference type="NCBI Taxonomy" id="102285"/>
    <lineage>
        <taxon>Eukaryota</taxon>
        <taxon>Metazoa</taxon>
        <taxon>Spiralia</taxon>
        <taxon>Lophotrochozoa</taxon>
        <taxon>Platyhelminthes</taxon>
        <taxon>Cestoda</taxon>
        <taxon>Eucestoda</taxon>
        <taxon>Cyclophyllidea</taxon>
        <taxon>Hymenolepididae</taxon>
        <taxon>Rodentolepis</taxon>
    </lineage>
</organism>
<name>A0A0R3T566_RODNA</name>
<proteinExistence type="predicted"/>
<keyword evidence="3" id="KW-1185">Reference proteome</keyword>
<feature type="region of interest" description="Disordered" evidence="1">
    <location>
        <begin position="130"/>
        <end position="163"/>
    </location>
</feature>